<name>A0AAD6D945_9EURO</name>
<organism evidence="1 2">
    <name type="scientific">Penicillium frequentans</name>
    <dbReference type="NCBI Taxonomy" id="3151616"/>
    <lineage>
        <taxon>Eukaryota</taxon>
        <taxon>Fungi</taxon>
        <taxon>Dikarya</taxon>
        <taxon>Ascomycota</taxon>
        <taxon>Pezizomycotina</taxon>
        <taxon>Eurotiomycetes</taxon>
        <taxon>Eurotiomycetidae</taxon>
        <taxon>Eurotiales</taxon>
        <taxon>Aspergillaceae</taxon>
        <taxon>Penicillium</taxon>
    </lineage>
</organism>
<gene>
    <name evidence="1" type="ORF">N7494_000952</name>
</gene>
<comment type="caution">
    <text evidence="1">The sequence shown here is derived from an EMBL/GenBank/DDBJ whole genome shotgun (WGS) entry which is preliminary data.</text>
</comment>
<protein>
    <submittedName>
        <fullName evidence="1">Uncharacterized protein</fullName>
    </submittedName>
</protein>
<evidence type="ECO:0000313" key="2">
    <source>
        <dbReference type="Proteomes" id="UP001220324"/>
    </source>
</evidence>
<dbReference type="Proteomes" id="UP001220324">
    <property type="component" value="Unassembled WGS sequence"/>
</dbReference>
<dbReference type="AlphaFoldDB" id="A0AAD6D945"/>
<accession>A0AAD6D945</accession>
<keyword evidence="2" id="KW-1185">Reference proteome</keyword>
<evidence type="ECO:0000313" key="1">
    <source>
        <dbReference type="EMBL" id="KAJ5557037.1"/>
    </source>
</evidence>
<reference evidence="1 2" key="1">
    <citation type="journal article" date="2023" name="IMA Fungus">
        <title>Comparative genomic study of the Penicillium genus elucidates a diverse pangenome and 15 lateral gene transfer events.</title>
        <authorList>
            <person name="Petersen C."/>
            <person name="Sorensen T."/>
            <person name="Nielsen M.R."/>
            <person name="Sondergaard T.E."/>
            <person name="Sorensen J.L."/>
            <person name="Fitzpatrick D.A."/>
            <person name="Frisvad J.C."/>
            <person name="Nielsen K.L."/>
        </authorList>
    </citation>
    <scope>NUCLEOTIDE SEQUENCE [LARGE SCALE GENOMIC DNA]</scope>
    <source>
        <strain evidence="1 2">IBT 35679</strain>
    </source>
</reference>
<sequence length="100" mass="10474">MSGSGTGSEGPERPVRPGPENLFGQFNFGGFLLAQGLFHSFVTRIQAFPQVPAHMVLLLSGKSLPTLCSIGSSGVYSSSVRGMASLRTTIFLGRNIGSTV</sequence>
<proteinExistence type="predicted"/>
<dbReference type="EMBL" id="JAQIZZ010000001">
    <property type="protein sequence ID" value="KAJ5557037.1"/>
    <property type="molecule type" value="Genomic_DNA"/>
</dbReference>